<evidence type="ECO:0000313" key="1">
    <source>
        <dbReference type="EMBL" id="RTE02235.1"/>
    </source>
</evidence>
<dbReference type="InterPro" id="IPR023214">
    <property type="entry name" value="HAD_sf"/>
</dbReference>
<dbReference type="EMBL" id="RXHU01000121">
    <property type="protein sequence ID" value="RTE02235.1"/>
    <property type="molecule type" value="Genomic_DNA"/>
</dbReference>
<comment type="caution">
    <text evidence="1">The sequence shown here is derived from an EMBL/GenBank/DDBJ whole genome shotgun (WGS) entry which is preliminary data.</text>
</comment>
<proteinExistence type="predicted"/>
<dbReference type="RefSeq" id="WP_126144859.1">
    <property type="nucleotide sequence ID" value="NZ_RXHU01000121.1"/>
</dbReference>
<dbReference type="NCBIfam" id="TIGR00099">
    <property type="entry name" value="Cof-subfamily"/>
    <property type="match status" value="1"/>
</dbReference>
<dbReference type="AlphaFoldDB" id="A0A3S0CPX9"/>
<keyword evidence="1" id="KW-0378">Hydrolase</keyword>
<keyword evidence="2" id="KW-1185">Reference proteome</keyword>
<name>A0A3S0CPX9_9BACL</name>
<protein>
    <submittedName>
        <fullName evidence="1">Cof-type HAD-IIB family hydrolase</fullName>
    </submittedName>
</protein>
<dbReference type="NCBIfam" id="TIGR01484">
    <property type="entry name" value="HAD-SF-IIB"/>
    <property type="match status" value="1"/>
</dbReference>
<dbReference type="InterPro" id="IPR006379">
    <property type="entry name" value="HAD-SF_hydro_IIB"/>
</dbReference>
<dbReference type="Pfam" id="PF08282">
    <property type="entry name" value="Hydrolase_3"/>
    <property type="match status" value="1"/>
</dbReference>
<sequence length="274" mass="30291">MIKLIASDLDGTLLDHDKKVAQREMDALLNVKNSDVQLCLASGRMHAEMRQVLEEIDHEAYIVSQNGAFIHLADGALLQAKYFETALAQRVFHMIQEVEAVKLFCSGEANHISQLSPASDAIQARLFEQFVLTESLANALHESFPICKFSLFGELGPLLVLKEQLQQELGDLVDVYIADKDCLDIMPRTVSKGTSLLVLAKELGIQAEEIACVGDSFNDVSMFGITPHSFAMSSAHPDVKKQASHQVDSVSEVIHYVMTYNENKLKEQRGSAQS</sequence>
<dbReference type="InterPro" id="IPR036412">
    <property type="entry name" value="HAD-like_sf"/>
</dbReference>
<dbReference type="Proteomes" id="UP000276128">
    <property type="component" value="Unassembled WGS sequence"/>
</dbReference>
<dbReference type="PANTHER" id="PTHR10000:SF8">
    <property type="entry name" value="HAD SUPERFAMILY HYDROLASE-LIKE, TYPE 3"/>
    <property type="match status" value="1"/>
</dbReference>
<dbReference type="SUPFAM" id="SSF56784">
    <property type="entry name" value="HAD-like"/>
    <property type="match status" value="1"/>
</dbReference>
<evidence type="ECO:0000313" key="2">
    <source>
        <dbReference type="Proteomes" id="UP000276128"/>
    </source>
</evidence>
<dbReference type="InterPro" id="IPR000150">
    <property type="entry name" value="Cof"/>
</dbReference>
<dbReference type="Gene3D" id="3.40.50.1000">
    <property type="entry name" value="HAD superfamily/HAD-like"/>
    <property type="match status" value="1"/>
</dbReference>
<gene>
    <name evidence="1" type="ORF">EJQ19_29715</name>
</gene>
<dbReference type="OrthoDB" id="9806027at2"/>
<dbReference type="GO" id="GO:0005829">
    <property type="term" value="C:cytosol"/>
    <property type="evidence" value="ECO:0007669"/>
    <property type="project" value="TreeGrafter"/>
</dbReference>
<reference evidence="1 2" key="1">
    <citation type="submission" date="2018-12" db="EMBL/GenBank/DDBJ databases">
        <title>Bacillus ochoae sp. nov., Paenibacillus whitsoniae sp. nov., Paenibacillus spiritus sp. nov. Isolated from the Mars Exploration Rover during spacecraft assembly.</title>
        <authorList>
            <person name="Seuylemezian A."/>
            <person name="Vaishampayan P."/>
        </authorList>
    </citation>
    <scope>NUCLEOTIDE SEQUENCE [LARGE SCALE GENOMIC DNA]</scope>
    <source>
        <strain evidence="1 2">MER 54</strain>
    </source>
</reference>
<dbReference type="GO" id="GO:0000287">
    <property type="term" value="F:magnesium ion binding"/>
    <property type="evidence" value="ECO:0007669"/>
    <property type="project" value="TreeGrafter"/>
</dbReference>
<dbReference type="PANTHER" id="PTHR10000">
    <property type="entry name" value="PHOSPHOSERINE PHOSPHATASE"/>
    <property type="match status" value="1"/>
</dbReference>
<dbReference type="Gene3D" id="3.30.1240.10">
    <property type="match status" value="1"/>
</dbReference>
<dbReference type="SFLD" id="SFLDS00003">
    <property type="entry name" value="Haloacid_Dehalogenase"/>
    <property type="match status" value="1"/>
</dbReference>
<dbReference type="SFLD" id="SFLDG01140">
    <property type="entry name" value="C2.B:_Phosphomannomutase_and_P"/>
    <property type="match status" value="1"/>
</dbReference>
<dbReference type="GO" id="GO:0016791">
    <property type="term" value="F:phosphatase activity"/>
    <property type="evidence" value="ECO:0007669"/>
    <property type="project" value="TreeGrafter"/>
</dbReference>
<accession>A0A3S0CPX9</accession>
<organism evidence="1 2">
    <name type="scientific">Paenibacillus whitsoniae</name>
    <dbReference type="NCBI Taxonomy" id="2496558"/>
    <lineage>
        <taxon>Bacteria</taxon>
        <taxon>Bacillati</taxon>
        <taxon>Bacillota</taxon>
        <taxon>Bacilli</taxon>
        <taxon>Bacillales</taxon>
        <taxon>Paenibacillaceae</taxon>
        <taxon>Paenibacillus</taxon>
    </lineage>
</organism>